<name>A0A220VGM4_9GAMM</name>
<accession>A0A220VGM4</accession>
<dbReference type="OrthoDB" id="9786661at2"/>
<evidence type="ECO:0000256" key="5">
    <source>
        <dbReference type="ARBA" id="ARBA00023295"/>
    </source>
</evidence>
<dbReference type="NCBIfam" id="NF003740">
    <property type="entry name" value="PRK05337.1"/>
    <property type="match status" value="1"/>
</dbReference>
<keyword evidence="4" id="KW-0378">Hydrolase</keyword>
<comment type="catalytic activity">
    <reaction evidence="1">
        <text>Hydrolysis of terminal non-reducing N-acetyl-D-hexosamine residues in N-acetyl-beta-D-hexosaminides.</text>
        <dbReference type="EC" id="3.2.1.52"/>
    </reaction>
</comment>
<evidence type="ECO:0000256" key="2">
    <source>
        <dbReference type="ARBA" id="ARBA00005336"/>
    </source>
</evidence>
<protein>
    <recommendedName>
        <fullName evidence="3">beta-N-acetylhexosaminidase</fullName>
        <ecNumber evidence="3">3.2.1.52</ecNumber>
    </recommendedName>
</protein>
<evidence type="ECO:0000256" key="3">
    <source>
        <dbReference type="ARBA" id="ARBA00012663"/>
    </source>
</evidence>
<dbReference type="SUPFAM" id="SSF51445">
    <property type="entry name" value="(Trans)glycosidases"/>
    <property type="match status" value="1"/>
</dbReference>
<dbReference type="InterPro" id="IPR036962">
    <property type="entry name" value="Glyco_hydro_3_N_sf"/>
</dbReference>
<proteinExistence type="inferred from homology"/>
<keyword evidence="8" id="KW-1185">Reference proteome</keyword>
<dbReference type="Gene3D" id="3.20.20.300">
    <property type="entry name" value="Glycoside hydrolase, family 3, N-terminal domain"/>
    <property type="match status" value="1"/>
</dbReference>
<dbReference type="EC" id="3.2.1.52" evidence="3"/>
<dbReference type="Pfam" id="PF00933">
    <property type="entry name" value="Glyco_hydro_3"/>
    <property type="match status" value="1"/>
</dbReference>
<dbReference type="KEGG" id="pmai:CF386_10490"/>
<dbReference type="Proteomes" id="UP000242175">
    <property type="component" value="Chromosome small"/>
</dbReference>
<gene>
    <name evidence="7" type="ORF">CF386_10490</name>
</gene>
<dbReference type="EMBL" id="CP022356">
    <property type="protein sequence ID" value="ASK79479.1"/>
    <property type="molecule type" value="Genomic_DNA"/>
</dbReference>
<evidence type="ECO:0000256" key="1">
    <source>
        <dbReference type="ARBA" id="ARBA00001231"/>
    </source>
</evidence>
<keyword evidence="5" id="KW-0326">Glycosidase</keyword>
<feature type="domain" description="Glycoside hydrolase family 3 N-terminal" evidence="6">
    <location>
        <begin position="15"/>
        <end position="285"/>
    </location>
</feature>
<sequence length="328" mass="36920">MSVLLSDIDSFELDPVEKEMIQHPLFTGIILFSRNFYDLKQLKALTTEIRKVVKKPFLITVDQEGGLVQRFKQDFTPIPAAYLYHQLKNGKELAKQAGFIMASELMSAGVDLSFAPVLDIGTQSKAIQTRSFGDSPDEVLKYVKPFILGMKKAGMSVTGKHFPGHGSVVEDSHLSTPINTNQNIFEYDILPFQSLIQQNLIDAIMPAHIIFEKYNQLPACGSPFWLKDILRKALDFKGVIFSDDLNMNGANILGDFVQRAEKTLMSGCDLLLLCNNRKETINLLDNFKPSLHSNCEILMANQNKQDKNLLNNLSWKKITSDFKSQISI</sequence>
<dbReference type="InterPro" id="IPR017853">
    <property type="entry name" value="GH"/>
</dbReference>
<dbReference type="GO" id="GO:0004563">
    <property type="term" value="F:beta-N-acetylhexosaminidase activity"/>
    <property type="evidence" value="ECO:0007669"/>
    <property type="project" value="UniProtKB-EC"/>
</dbReference>
<organism evidence="7 8">
    <name type="scientific">Paraphotobacterium marinum</name>
    <dbReference type="NCBI Taxonomy" id="1755811"/>
    <lineage>
        <taxon>Bacteria</taxon>
        <taxon>Pseudomonadati</taxon>
        <taxon>Pseudomonadota</taxon>
        <taxon>Gammaproteobacteria</taxon>
        <taxon>Vibrionales</taxon>
        <taxon>Vibrionaceae</taxon>
        <taxon>Paraphotobacterium</taxon>
    </lineage>
</organism>
<dbReference type="RefSeq" id="WP_089074387.1">
    <property type="nucleotide sequence ID" value="NZ_CBCSAM010000004.1"/>
</dbReference>
<evidence type="ECO:0000313" key="7">
    <source>
        <dbReference type="EMBL" id="ASK79479.1"/>
    </source>
</evidence>
<evidence type="ECO:0000259" key="6">
    <source>
        <dbReference type="Pfam" id="PF00933"/>
    </source>
</evidence>
<dbReference type="GO" id="GO:0005975">
    <property type="term" value="P:carbohydrate metabolic process"/>
    <property type="evidence" value="ECO:0007669"/>
    <property type="project" value="InterPro"/>
</dbReference>
<dbReference type="PANTHER" id="PTHR30480:SF13">
    <property type="entry name" value="BETA-HEXOSAMINIDASE"/>
    <property type="match status" value="1"/>
</dbReference>
<dbReference type="InterPro" id="IPR050226">
    <property type="entry name" value="NagZ_Beta-hexosaminidase"/>
</dbReference>
<comment type="similarity">
    <text evidence="2">Belongs to the glycosyl hydrolase 3 family.</text>
</comment>
<evidence type="ECO:0000256" key="4">
    <source>
        <dbReference type="ARBA" id="ARBA00022801"/>
    </source>
</evidence>
<dbReference type="GO" id="GO:0009254">
    <property type="term" value="P:peptidoglycan turnover"/>
    <property type="evidence" value="ECO:0007669"/>
    <property type="project" value="TreeGrafter"/>
</dbReference>
<evidence type="ECO:0000313" key="8">
    <source>
        <dbReference type="Proteomes" id="UP000242175"/>
    </source>
</evidence>
<dbReference type="PANTHER" id="PTHR30480">
    <property type="entry name" value="BETA-HEXOSAMINIDASE-RELATED"/>
    <property type="match status" value="1"/>
</dbReference>
<dbReference type="AlphaFoldDB" id="A0A220VGM4"/>
<reference evidence="7 8" key="1">
    <citation type="journal article" date="2016" name="Int. J. Syst. Evol. Microbiol.">
        <title>Paraphotobacterium marinum gen. nov., sp. nov., a member of the family Vibrionaceae, isolated from surface seawater.</title>
        <authorList>
            <person name="Huang Z."/>
            <person name="Dong C."/>
            <person name="Shao Z."/>
        </authorList>
    </citation>
    <scope>NUCLEOTIDE SEQUENCE [LARGE SCALE GENOMIC DNA]</scope>
    <source>
        <strain evidence="7 8">NSCS20N07D</strain>
    </source>
</reference>
<dbReference type="InterPro" id="IPR001764">
    <property type="entry name" value="Glyco_hydro_3_N"/>
</dbReference>